<dbReference type="Pfam" id="PF00583">
    <property type="entry name" value="Acetyltransf_1"/>
    <property type="match status" value="1"/>
</dbReference>
<evidence type="ECO:0000313" key="4">
    <source>
        <dbReference type="EMBL" id="SDS55980.1"/>
    </source>
</evidence>
<dbReference type="EMBL" id="LT629758">
    <property type="protein sequence ID" value="SDS55980.1"/>
    <property type="molecule type" value="Genomic_DNA"/>
</dbReference>
<evidence type="ECO:0000256" key="2">
    <source>
        <dbReference type="ARBA" id="ARBA00023315"/>
    </source>
</evidence>
<keyword evidence="2" id="KW-0012">Acyltransferase</keyword>
<dbReference type="Proteomes" id="UP000198688">
    <property type="component" value="Chromosome I"/>
</dbReference>
<accession>A0A1H1T6Y1</accession>
<protein>
    <submittedName>
        <fullName evidence="4">Phosphinothricin acetyltransferase</fullName>
    </submittedName>
</protein>
<keyword evidence="5" id="KW-1185">Reference proteome</keyword>
<organism evidence="4 5">
    <name type="scientific">Actinoplanes derwentensis</name>
    <dbReference type="NCBI Taxonomy" id="113562"/>
    <lineage>
        <taxon>Bacteria</taxon>
        <taxon>Bacillati</taxon>
        <taxon>Actinomycetota</taxon>
        <taxon>Actinomycetes</taxon>
        <taxon>Micromonosporales</taxon>
        <taxon>Micromonosporaceae</taxon>
        <taxon>Actinoplanes</taxon>
    </lineage>
</organism>
<dbReference type="PANTHER" id="PTHR43072:SF23">
    <property type="entry name" value="UPF0039 PROTEIN C11D3.02C"/>
    <property type="match status" value="1"/>
</dbReference>
<gene>
    <name evidence="4" type="ORF">SAMN04489716_1055</name>
</gene>
<proteinExistence type="predicted"/>
<dbReference type="CDD" id="cd04301">
    <property type="entry name" value="NAT_SF"/>
    <property type="match status" value="1"/>
</dbReference>
<dbReference type="STRING" id="113562.SAMN04489716_1055"/>
<feature type="domain" description="N-acetyltransferase" evidence="3">
    <location>
        <begin position="8"/>
        <end position="171"/>
    </location>
</feature>
<evidence type="ECO:0000256" key="1">
    <source>
        <dbReference type="ARBA" id="ARBA00022679"/>
    </source>
</evidence>
<dbReference type="PROSITE" id="PS51186">
    <property type="entry name" value="GNAT"/>
    <property type="match status" value="1"/>
</dbReference>
<dbReference type="InterPro" id="IPR016181">
    <property type="entry name" value="Acyl_CoA_acyltransferase"/>
</dbReference>
<keyword evidence="1 4" id="KW-0808">Transferase</keyword>
<name>A0A1H1T6Y1_9ACTN</name>
<sequence>MQNARVIIDVRAGKEGDLPALLEIYNHHIRTGYATFDEVEVSLDDRRAWWATYAPVGSHRLIVAAEDGRVVGYATSSPYRAHPAFQRTVETSVYLAPDAMGQGIGGRLYDMLLAELGDTEAHHVVAAVALPNDASVALHLSRQFTVVGTFTGYAIKRGRRISSTWFERPVRM</sequence>
<evidence type="ECO:0000259" key="3">
    <source>
        <dbReference type="PROSITE" id="PS51186"/>
    </source>
</evidence>
<reference evidence="4 5" key="1">
    <citation type="submission" date="2016-10" db="EMBL/GenBank/DDBJ databases">
        <authorList>
            <person name="de Groot N.N."/>
        </authorList>
    </citation>
    <scope>NUCLEOTIDE SEQUENCE [LARGE SCALE GENOMIC DNA]</scope>
    <source>
        <strain evidence="4 5">DSM 43941</strain>
    </source>
</reference>
<dbReference type="InterPro" id="IPR000182">
    <property type="entry name" value="GNAT_dom"/>
</dbReference>
<dbReference type="GO" id="GO:0016747">
    <property type="term" value="F:acyltransferase activity, transferring groups other than amino-acyl groups"/>
    <property type="evidence" value="ECO:0007669"/>
    <property type="project" value="InterPro"/>
</dbReference>
<dbReference type="Gene3D" id="3.40.630.30">
    <property type="match status" value="1"/>
</dbReference>
<dbReference type="SUPFAM" id="SSF55729">
    <property type="entry name" value="Acyl-CoA N-acyltransferases (Nat)"/>
    <property type="match status" value="1"/>
</dbReference>
<dbReference type="PANTHER" id="PTHR43072">
    <property type="entry name" value="N-ACETYLTRANSFERASE"/>
    <property type="match status" value="1"/>
</dbReference>
<evidence type="ECO:0000313" key="5">
    <source>
        <dbReference type="Proteomes" id="UP000198688"/>
    </source>
</evidence>
<dbReference type="AlphaFoldDB" id="A0A1H1T6Y1"/>